<dbReference type="GO" id="GO:0005886">
    <property type="term" value="C:plasma membrane"/>
    <property type="evidence" value="ECO:0007669"/>
    <property type="project" value="UniProtKB-SubCell"/>
</dbReference>
<dbReference type="PANTHER" id="PTHR30250:SF11">
    <property type="entry name" value="O-ANTIGEN TRANSPORTER-RELATED"/>
    <property type="match status" value="1"/>
</dbReference>
<evidence type="ECO:0000256" key="3">
    <source>
        <dbReference type="ARBA" id="ARBA00022692"/>
    </source>
</evidence>
<evidence type="ECO:0000313" key="8">
    <source>
        <dbReference type="Proteomes" id="UP000287394"/>
    </source>
</evidence>
<dbReference type="KEGG" id="ccot:CCAX7_51700"/>
<evidence type="ECO:0000256" key="2">
    <source>
        <dbReference type="ARBA" id="ARBA00022475"/>
    </source>
</evidence>
<feature type="transmembrane region" description="Helical" evidence="6">
    <location>
        <begin position="378"/>
        <end position="400"/>
    </location>
</feature>
<name>A0A9N7LA44_9BACT</name>
<dbReference type="InterPro" id="IPR002797">
    <property type="entry name" value="Polysacc_synth"/>
</dbReference>
<evidence type="ECO:0000313" key="7">
    <source>
        <dbReference type="EMBL" id="BDI33119.1"/>
    </source>
</evidence>
<keyword evidence="8" id="KW-1185">Reference proteome</keyword>
<feature type="transmembrane region" description="Helical" evidence="6">
    <location>
        <begin position="356"/>
        <end position="372"/>
    </location>
</feature>
<dbReference type="InterPro" id="IPR050833">
    <property type="entry name" value="Poly_Biosynth_Transport"/>
</dbReference>
<feature type="transmembrane region" description="Helical" evidence="6">
    <location>
        <begin position="12"/>
        <end position="32"/>
    </location>
</feature>
<keyword evidence="4 6" id="KW-1133">Transmembrane helix</keyword>
<reference evidence="7 8" key="1">
    <citation type="journal article" date="2019" name="Int. J. Syst. Evol. Microbiol.">
        <title>Capsulimonas corticalis gen. nov., sp. nov., an aerobic capsulated bacterium, of a novel bacterial order, Capsulimonadales ord. nov., of the class Armatimonadia of the phylum Armatimonadetes.</title>
        <authorList>
            <person name="Li J."/>
            <person name="Kudo C."/>
            <person name="Tonouchi A."/>
        </authorList>
    </citation>
    <scope>NUCLEOTIDE SEQUENCE [LARGE SCALE GENOMIC DNA]</scope>
    <source>
        <strain evidence="7 8">AX-7</strain>
    </source>
</reference>
<feature type="transmembrane region" description="Helical" evidence="6">
    <location>
        <begin position="170"/>
        <end position="191"/>
    </location>
</feature>
<feature type="transmembrane region" description="Helical" evidence="6">
    <location>
        <begin position="323"/>
        <end position="344"/>
    </location>
</feature>
<keyword evidence="3 6" id="KW-0812">Transmembrane</keyword>
<evidence type="ECO:0008006" key="9">
    <source>
        <dbReference type="Google" id="ProtNLM"/>
    </source>
</evidence>
<proteinExistence type="predicted"/>
<dbReference type="AlphaFoldDB" id="A0A9N7LA44"/>
<keyword evidence="5 6" id="KW-0472">Membrane</keyword>
<dbReference type="EMBL" id="AP025739">
    <property type="protein sequence ID" value="BDI33119.1"/>
    <property type="molecule type" value="Genomic_DNA"/>
</dbReference>
<dbReference type="PANTHER" id="PTHR30250">
    <property type="entry name" value="PST FAMILY PREDICTED COLANIC ACID TRANSPORTER"/>
    <property type="match status" value="1"/>
</dbReference>
<feature type="transmembrane region" description="Helical" evidence="6">
    <location>
        <begin position="77"/>
        <end position="99"/>
    </location>
</feature>
<feature type="transmembrane region" description="Helical" evidence="6">
    <location>
        <begin position="287"/>
        <end position="311"/>
    </location>
</feature>
<feature type="transmembrane region" description="Helical" evidence="6">
    <location>
        <begin position="144"/>
        <end position="164"/>
    </location>
</feature>
<feature type="transmembrane region" description="Helical" evidence="6">
    <location>
        <begin position="44"/>
        <end position="65"/>
    </location>
</feature>
<keyword evidence="2" id="KW-1003">Cell membrane</keyword>
<evidence type="ECO:0000256" key="5">
    <source>
        <dbReference type="ARBA" id="ARBA00023136"/>
    </source>
</evidence>
<dbReference type="Pfam" id="PF01943">
    <property type="entry name" value="Polysacc_synt"/>
    <property type="match status" value="1"/>
</dbReference>
<organism evidence="7 8">
    <name type="scientific">Capsulimonas corticalis</name>
    <dbReference type="NCBI Taxonomy" id="2219043"/>
    <lineage>
        <taxon>Bacteria</taxon>
        <taxon>Bacillati</taxon>
        <taxon>Armatimonadota</taxon>
        <taxon>Armatimonadia</taxon>
        <taxon>Capsulimonadales</taxon>
        <taxon>Capsulimonadaceae</taxon>
        <taxon>Capsulimonas</taxon>
    </lineage>
</organism>
<evidence type="ECO:0000256" key="6">
    <source>
        <dbReference type="SAM" id="Phobius"/>
    </source>
</evidence>
<accession>A0A9N7LA44</accession>
<evidence type="ECO:0000256" key="4">
    <source>
        <dbReference type="ARBA" id="ARBA00022989"/>
    </source>
</evidence>
<evidence type="ECO:0000256" key="1">
    <source>
        <dbReference type="ARBA" id="ARBA00004651"/>
    </source>
</evidence>
<feature type="transmembrane region" description="Helical" evidence="6">
    <location>
        <begin position="111"/>
        <end position="132"/>
    </location>
</feature>
<comment type="subcellular location">
    <subcellularLocation>
        <location evidence="1">Cell membrane</location>
        <topology evidence="1">Multi-pass membrane protein</topology>
    </subcellularLocation>
</comment>
<dbReference type="Proteomes" id="UP000287394">
    <property type="component" value="Chromosome"/>
</dbReference>
<dbReference type="RefSeq" id="WP_119319213.1">
    <property type="nucleotide sequence ID" value="NZ_AP025739.1"/>
</dbReference>
<gene>
    <name evidence="7" type="ORF">CCAX7_51700</name>
</gene>
<dbReference type="OrthoDB" id="5240734at2"/>
<protein>
    <recommendedName>
        <fullName evidence="9">Polysaccharide biosynthesis protein C-terminal domain-containing protein</fullName>
    </recommendedName>
</protein>
<sequence>MRSLRNTALNLFTSLGMNVIQLGIGVILARTLGPYGNGERASVLLWPLMLSWACGLSFGQANAYLAASRPELRASLFANSIWMALIVGLPFTALAVTILPHFVHLTVHNRALFLFSMWMLPVSLLSDYLGWLIYGGAKFGKFSLFRIAPQLVTVIALLGFWAFHCVTVQTAILSTWAGSYTALAFALVTLVRDLGWRLRPDWGLVKQSLDYAWRVHLGTLANTANGRLDQLLMTAMVSPQALGLYVFAVTFSELLHQCACSISMVLFPKVAAETDSRKQAAHAAMSVRWTLIIGIVGGSALYLIAPVLVPLVWGHKFAGSVPAIYWLLPGVVALGVGTNISAALRAAGKPMTTSTAEAASLVVMCILLLTLLPRWGIVGASIASTCGYFVNLFVLIYYFAREFGKDSIASMRPSAADLAYARTALVNIKSRKNAAASEAASL</sequence>